<dbReference type="Gene3D" id="3.30.930.10">
    <property type="entry name" value="Bira Bifunctional Protein, Domain 2"/>
    <property type="match status" value="1"/>
</dbReference>
<dbReference type="CDD" id="cd00769">
    <property type="entry name" value="PheRS_beta_core"/>
    <property type="match status" value="1"/>
</dbReference>
<dbReference type="PROSITE" id="PS51447">
    <property type="entry name" value="FDX_ACB"/>
    <property type="match status" value="1"/>
</dbReference>
<keyword evidence="12 15" id="KW-0648">Protein biosynthesis</keyword>
<dbReference type="Pfam" id="PF01588">
    <property type="entry name" value="tRNA_bind"/>
    <property type="match status" value="1"/>
</dbReference>
<dbReference type="InterPro" id="IPR004532">
    <property type="entry name" value="Phe-tRNA-ligase_IIc_bsu_bact"/>
</dbReference>
<evidence type="ECO:0000256" key="9">
    <source>
        <dbReference type="ARBA" id="ARBA00022840"/>
    </source>
</evidence>
<evidence type="ECO:0000313" key="21">
    <source>
        <dbReference type="Proteomes" id="UP001052655"/>
    </source>
</evidence>
<evidence type="ECO:0000256" key="14">
    <source>
        <dbReference type="ARBA" id="ARBA00049255"/>
    </source>
</evidence>
<dbReference type="Pfam" id="PF03147">
    <property type="entry name" value="FDX-ACB"/>
    <property type="match status" value="1"/>
</dbReference>
<protein>
    <recommendedName>
        <fullName evidence="15">Phenylalanine--tRNA ligase beta subunit</fullName>
        <ecNumber evidence="15">6.1.1.20</ecNumber>
    </recommendedName>
    <alternativeName>
        <fullName evidence="15">Phenylalanyl-tRNA synthetase beta subunit</fullName>
        <shortName evidence="15">PheRS</shortName>
    </alternativeName>
</protein>
<evidence type="ECO:0000256" key="15">
    <source>
        <dbReference type="HAMAP-Rule" id="MF_00283"/>
    </source>
</evidence>
<dbReference type="InterPro" id="IPR009061">
    <property type="entry name" value="DNA-bd_dom_put_sf"/>
</dbReference>
<comment type="subunit">
    <text evidence="3 15">Tetramer of two alpha and two beta subunits.</text>
</comment>
<dbReference type="Pfam" id="PF03483">
    <property type="entry name" value="B3_4"/>
    <property type="match status" value="1"/>
</dbReference>
<feature type="domain" description="TRNA-binding" evidence="17">
    <location>
        <begin position="42"/>
        <end position="157"/>
    </location>
</feature>
<dbReference type="RefSeq" id="WP_190077578.1">
    <property type="nucleotide sequence ID" value="NZ_BMTC01000014.1"/>
</dbReference>
<evidence type="ECO:0000256" key="11">
    <source>
        <dbReference type="ARBA" id="ARBA00022884"/>
    </source>
</evidence>
<dbReference type="Gene3D" id="3.30.70.380">
    <property type="entry name" value="Ferrodoxin-fold anticodon-binding domain"/>
    <property type="match status" value="1"/>
</dbReference>
<evidence type="ECO:0000256" key="1">
    <source>
        <dbReference type="ARBA" id="ARBA00004496"/>
    </source>
</evidence>
<dbReference type="SUPFAM" id="SSF55681">
    <property type="entry name" value="Class II aaRS and biotin synthetases"/>
    <property type="match status" value="1"/>
</dbReference>
<keyword evidence="21" id="KW-1185">Reference proteome</keyword>
<dbReference type="PROSITE" id="PS50886">
    <property type="entry name" value="TRBD"/>
    <property type="match status" value="1"/>
</dbReference>
<dbReference type="InterPro" id="IPR012340">
    <property type="entry name" value="NA-bd_OB-fold"/>
</dbReference>
<evidence type="ECO:0000259" key="17">
    <source>
        <dbReference type="PROSITE" id="PS50886"/>
    </source>
</evidence>
<dbReference type="SMART" id="SM00896">
    <property type="entry name" value="FDX-ACB"/>
    <property type="match status" value="1"/>
</dbReference>
<comment type="similarity">
    <text evidence="2 15">Belongs to the phenylalanyl-tRNA synthetase beta subunit family. Type 1 subfamily.</text>
</comment>
<dbReference type="PROSITE" id="PS51483">
    <property type="entry name" value="B5"/>
    <property type="match status" value="1"/>
</dbReference>
<keyword evidence="10 15" id="KW-0460">Magnesium</keyword>
<evidence type="ECO:0000256" key="8">
    <source>
        <dbReference type="ARBA" id="ARBA00022741"/>
    </source>
</evidence>
<reference evidence="20" key="1">
    <citation type="submission" date="2024-05" db="EMBL/GenBank/DDBJ databases">
        <title>Whole genome shotgun sequence of Streptomyces daghestanicus NBRC 12762.</title>
        <authorList>
            <person name="Komaki H."/>
            <person name="Tamura T."/>
        </authorList>
    </citation>
    <scope>NUCLEOTIDE SEQUENCE</scope>
    <source>
        <strain evidence="20">NBRC 12762</strain>
    </source>
</reference>
<feature type="binding site" evidence="15">
    <location>
        <position position="476"/>
    </location>
    <ligand>
        <name>Mg(2+)</name>
        <dbReference type="ChEBI" id="CHEBI:18420"/>
        <note>shared with alpha subunit</note>
    </ligand>
</feature>
<dbReference type="InterPro" id="IPR045060">
    <property type="entry name" value="Phe-tRNA-ligase_IIc_bsu"/>
</dbReference>
<feature type="domain" description="B5" evidence="19">
    <location>
        <begin position="414"/>
        <end position="488"/>
    </location>
</feature>
<evidence type="ECO:0000313" key="20">
    <source>
        <dbReference type="EMBL" id="GHI28663.1"/>
    </source>
</evidence>
<comment type="catalytic activity">
    <reaction evidence="14 15">
        <text>tRNA(Phe) + L-phenylalanine + ATP = L-phenylalanyl-tRNA(Phe) + AMP + diphosphate + H(+)</text>
        <dbReference type="Rhea" id="RHEA:19413"/>
        <dbReference type="Rhea" id="RHEA-COMP:9668"/>
        <dbReference type="Rhea" id="RHEA-COMP:9699"/>
        <dbReference type="ChEBI" id="CHEBI:15378"/>
        <dbReference type="ChEBI" id="CHEBI:30616"/>
        <dbReference type="ChEBI" id="CHEBI:33019"/>
        <dbReference type="ChEBI" id="CHEBI:58095"/>
        <dbReference type="ChEBI" id="CHEBI:78442"/>
        <dbReference type="ChEBI" id="CHEBI:78531"/>
        <dbReference type="ChEBI" id="CHEBI:456215"/>
        <dbReference type="EC" id="6.1.1.20"/>
    </reaction>
</comment>
<accession>A0ABQ3PUG4</accession>
<evidence type="ECO:0000256" key="10">
    <source>
        <dbReference type="ARBA" id="ARBA00022842"/>
    </source>
</evidence>
<dbReference type="SMART" id="SM00873">
    <property type="entry name" value="B3_4"/>
    <property type="match status" value="1"/>
</dbReference>
<evidence type="ECO:0000256" key="6">
    <source>
        <dbReference type="ARBA" id="ARBA00022598"/>
    </source>
</evidence>
<evidence type="ECO:0000256" key="2">
    <source>
        <dbReference type="ARBA" id="ARBA00008653"/>
    </source>
</evidence>
<gene>
    <name evidence="15 20" type="primary">pheT</name>
    <name evidence="20" type="ORF">Sdagh_03930</name>
</gene>
<comment type="caution">
    <text evidence="20">The sequence shown here is derived from an EMBL/GenBank/DDBJ whole genome shotgun (WGS) entry which is preliminary data.</text>
</comment>
<dbReference type="Gene3D" id="2.40.50.140">
    <property type="entry name" value="Nucleic acid-binding proteins"/>
    <property type="match status" value="1"/>
</dbReference>
<dbReference type="NCBIfam" id="TIGR00472">
    <property type="entry name" value="pheT_bact"/>
    <property type="match status" value="1"/>
</dbReference>
<dbReference type="InterPro" id="IPR005146">
    <property type="entry name" value="B3/B4_tRNA-bd"/>
</dbReference>
<dbReference type="PANTHER" id="PTHR10947:SF0">
    <property type="entry name" value="PHENYLALANINE--TRNA LIGASE BETA SUBUNIT"/>
    <property type="match status" value="1"/>
</dbReference>
<keyword evidence="8 15" id="KW-0547">Nucleotide-binding</keyword>
<dbReference type="PANTHER" id="PTHR10947">
    <property type="entry name" value="PHENYLALANYL-TRNA SYNTHETASE BETA CHAIN AND LEUCINE-RICH REPEAT-CONTAINING PROTEIN 47"/>
    <property type="match status" value="1"/>
</dbReference>
<keyword evidence="6 15" id="KW-0436">Ligase</keyword>
<dbReference type="EMBL" id="BNDX01000002">
    <property type="protein sequence ID" value="GHI28663.1"/>
    <property type="molecule type" value="Genomic_DNA"/>
</dbReference>
<dbReference type="GO" id="GO:0016874">
    <property type="term" value="F:ligase activity"/>
    <property type="evidence" value="ECO:0007669"/>
    <property type="project" value="UniProtKB-KW"/>
</dbReference>
<evidence type="ECO:0000256" key="16">
    <source>
        <dbReference type="PROSITE-ProRule" id="PRU00209"/>
    </source>
</evidence>
<dbReference type="Gene3D" id="3.50.40.10">
    <property type="entry name" value="Phenylalanyl-trna Synthetase, Chain B, domain 3"/>
    <property type="match status" value="1"/>
</dbReference>
<feature type="binding site" evidence="15">
    <location>
        <position position="475"/>
    </location>
    <ligand>
        <name>Mg(2+)</name>
        <dbReference type="ChEBI" id="CHEBI:18420"/>
        <note>shared with alpha subunit</note>
    </ligand>
</feature>
<evidence type="ECO:0000256" key="4">
    <source>
        <dbReference type="ARBA" id="ARBA00022490"/>
    </source>
</evidence>
<evidence type="ECO:0000256" key="3">
    <source>
        <dbReference type="ARBA" id="ARBA00011209"/>
    </source>
</evidence>
<evidence type="ECO:0000256" key="13">
    <source>
        <dbReference type="ARBA" id="ARBA00023146"/>
    </source>
</evidence>
<dbReference type="InterPro" id="IPR002547">
    <property type="entry name" value="tRNA-bd_dom"/>
</dbReference>
<evidence type="ECO:0000259" key="19">
    <source>
        <dbReference type="PROSITE" id="PS51483"/>
    </source>
</evidence>
<dbReference type="InterPro" id="IPR005147">
    <property type="entry name" value="tRNA_synthase_B5-dom"/>
</dbReference>
<dbReference type="InterPro" id="IPR045864">
    <property type="entry name" value="aa-tRNA-synth_II/BPL/LPL"/>
</dbReference>
<sequence length="837" mass="89404">MRVPLSWLREYVDLPATETGRDVQAKLISVGLEVETVDRLGADLKGPLVVGQVLTIEELEGFKKPIRFCTVDVGQANGTGEPQEIVCGARNFAVGDKVVVVLPGATLPGGFSISARKTYGKVSHGMICSSDELGMGDDGTHGIIVLPPETEVGKDAIELLELVDEVLDIAVTANRGDCLSIRGVARETAIAYGLPLRDPALLDVPGPNAYGYPVKIADPTGCDRFTARTVTGLSPEARSPIWLRRRLQKVGVRPISLAVDVTNYVMMELGQPLHAYDRTLVQGTIGVRRAEPGEKLKTLDGVERTLTAEDLVVTDERGPIGLAGVMGGADTEIADHDDLQNATGDVVIEAAHFDAVSIARTARRHKLSSEASRRFERGVDPQAAAAAAQRTVDLLVLLAGGTAEAGVTEISAPHAPRTITVAADHPDKVAGVTYGRETVVRRLQEVGCDVYGQDELLVTVPSWRPDLTDPNDLAEEVIRLEGYEDLPSTLPKPPAGRGLTPRQRLHRRAGRALAGAGYVEALNYPFLGEKVFDQLGLDADDPARRVVKLVNPLSDEEPALRTTLLPGLLGALRRNDGRGSHDLALFETGLVFLPREEQRAAVRLPVDRRPSDEDLAALNAALPDQPRHVAVVLAGAREQAGWWGKGRPADWADAVEAARTVAREAGAELTVRKGRYGPWHPGRCAELAVTADGTERIIGHAGELHPRVLKALGLPARTCAMELDLDVLERAGDDTPRAPGISTFPVATQDVALVVDAAVPAAEVEAALREGAGELLESLRLFDVYDNAEQLGEGRKSLAYALRFRAADRTLTVDEASAARDAAVALAGERTGAVLRG</sequence>
<dbReference type="SMART" id="SM00874">
    <property type="entry name" value="B5"/>
    <property type="match status" value="1"/>
</dbReference>
<dbReference type="InterPro" id="IPR033714">
    <property type="entry name" value="tRNA_bind_bactPheRS"/>
</dbReference>
<keyword evidence="9 15" id="KW-0067">ATP-binding</keyword>
<proteinExistence type="inferred from homology"/>
<dbReference type="EC" id="6.1.1.20" evidence="15"/>
<keyword evidence="5 16" id="KW-0820">tRNA-binding</keyword>
<feature type="binding site" evidence="15">
    <location>
        <position position="472"/>
    </location>
    <ligand>
        <name>Mg(2+)</name>
        <dbReference type="ChEBI" id="CHEBI:18420"/>
        <note>shared with alpha subunit</note>
    </ligand>
</feature>
<dbReference type="SUPFAM" id="SSF56037">
    <property type="entry name" value="PheT/TilS domain"/>
    <property type="match status" value="1"/>
</dbReference>
<dbReference type="HAMAP" id="MF_00283">
    <property type="entry name" value="Phe_tRNA_synth_beta1"/>
    <property type="match status" value="1"/>
</dbReference>
<evidence type="ECO:0000256" key="12">
    <source>
        <dbReference type="ARBA" id="ARBA00022917"/>
    </source>
</evidence>
<keyword evidence="11 16" id="KW-0694">RNA-binding</keyword>
<dbReference type="SUPFAM" id="SSF54991">
    <property type="entry name" value="Anticodon-binding domain of PheRS"/>
    <property type="match status" value="1"/>
</dbReference>
<dbReference type="SUPFAM" id="SSF46955">
    <property type="entry name" value="Putative DNA-binding domain"/>
    <property type="match status" value="1"/>
</dbReference>
<evidence type="ECO:0000256" key="7">
    <source>
        <dbReference type="ARBA" id="ARBA00022723"/>
    </source>
</evidence>
<comment type="cofactor">
    <cofactor evidence="15">
        <name>Mg(2+)</name>
        <dbReference type="ChEBI" id="CHEBI:18420"/>
    </cofactor>
    <text evidence="15">Binds 2 magnesium ions per tetramer.</text>
</comment>
<dbReference type="Gene3D" id="3.30.56.10">
    <property type="match status" value="2"/>
</dbReference>
<dbReference type="InterPro" id="IPR041616">
    <property type="entry name" value="PheRS_beta_core"/>
</dbReference>
<keyword evidence="13 15" id="KW-0030">Aminoacyl-tRNA synthetase</keyword>
<dbReference type="CDD" id="cd02796">
    <property type="entry name" value="tRNA_bind_bactPheRS"/>
    <property type="match status" value="1"/>
</dbReference>
<evidence type="ECO:0000256" key="5">
    <source>
        <dbReference type="ARBA" id="ARBA00022555"/>
    </source>
</evidence>
<dbReference type="InterPro" id="IPR036690">
    <property type="entry name" value="Fdx_antiC-bd_sf"/>
</dbReference>
<dbReference type="Proteomes" id="UP001052655">
    <property type="component" value="Unassembled WGS sequence"/>
</dbReference>
<keyword evidence="4 15" id="KW-0963">Cytoplasm</keyword>
<keyword evidence="7 15" id="KW-0479">Metal-binding</keyword>
<evidence type="ECO:0000259" key="18">
    <source>
        <dbReference type="PROSITE" id="PS51447"/>
    </source>
</evidence>
<feature type="domain" description="FDX-ACB" evidence="18">
    <location>
        <begin position="742"/>
        <end position="836"/>
    </location>
</feature>
<dbReference type="InterPro" id="IPR005121">
    <property type="entry name" value="Fdx_antiC-bd"/>
</dbReference>
<dbReference type="InterPro" id="IPR020825">
    <property type="entry name" value="Phe-tRNA_synthase-like_B3/B4"/>
</dbReference>
<dbReference type="SUPFAM" id="SSF50249">
    <property type="entry name" value="Nucleic acid-binding proteins"/>
    <property type="match status" value="1"/>
</dbReference>
<feature type="binding site" evidence="15">
    <location>
        <position position="466"/>
    </location>
    <ligand>
        <name>Mg(2+)</name>
        <dbReference type="ChEBI" id="CHEBI:18420"/>
        <note>shared with alpha subunit</note>
    </ligand>
</feature>
<dbReference type="Pfam" id="PF17759">
    <property type="entry name" value="tRNA_synthFbeta"/>
    <property type="match status" value="1"/>
</dbReference>
<organism evidence="20 21">
    <name type="scientific">Streptomyces daghestanicus</name>
    <dbReference type="NCBI Taxonomy" id="66885"/>
    <lineage>
        <taxon>Bacteria</taxon>
        <taxon>Bacillati</taxon>
        <taxon>Actinomycetota</taxon>
        <taxon>Actinomycetes</taxon>
        <taxon>Kitasatosporales</taxon>
        <taxon>Streptomycetaceae</taxon>
        <taxon>Streptomyces</taxon>
    </lineage>
</organism>
<dbReference type="Pfam" id="PF03484">
    <property type="entry name" value="B5"/>
    <property type="match status" value="1"/>
</dbReference>
<name>A0ABQ3PUG4_9ACTN</name>
<comment type="subcellular location">
    <subcellularLocation>
        <location evidence="1 15">Cytoplasm</location>
    </subcellularLocation>
</comment>